<dbReference type="SMART" id="SM01332">
    <property type="entry name" value="Cyclin_C"/>
    <property type="match status" value="1"/>
</dbReference>
<dbReference type="InterPro" id="IPR004367">
    <property type="entry name" value="Cyclin_C-dom"/>
</dbReference>
<evidence type="ECO:0000256" key="2">
    <source>
        <dbReference type="ARBA" id="ARBA00011177"/>
    </source>
</evidence>
<accession>A0A2P5BF17</accession>
<protein>
    <recommendedName>
        <fullName evidence="6">B-like cyclin</fullName>
    </recommendedName>
</protein>
<evidence type="ECO:0000256" key="4">
    <source>
        <dbReference type="ARBA" id="ARBA00023127"/>
    </source>
</evidence>
<dbReference type="Pfam" id="PF00134">
    <property type="entry name" value="Cyclin_N"/>
    <property type="match status" value="1"/>
</dbReference>
<name>A0A2P5BF17_PARAD</name>
<dbReference type="PROSITE" id="PS00292">
    <property type="entry name" value="CYCLINS"/>
    <property type="match status" value="1"/>
</dbReference>
<dbReference type="InterPro" id="IPR013763">
    <property type="entry name" value="Cyclin-like_dom"/>
</dbReference>
<evidence type="ECO:0000259" key="10">
    <source>
        <dbReference type="SMART" id="SM01332"/>
    </source>
</evidence>
<feature type="domain" description="Cyclin-like" evidence="9">
    <location>
        <begin position="347"/>
        <end position="435"/>
    </location>
</feature>
<dbReference type="FunFam" id="1.10.472.10:FF:000167">
    <property type="entry name" value="Mitotic cyclin 6"/>
    <property type="match status" value="1"/>
</dbReference>
<keyword evidence="3" id="KW-0132">Cell division</keyword>
<evidence type="ECO:0000259" key="9">
    <source>
        <dbReference type="SMART" id="SM00385"/>
    </source>
</evidence>
<evidence type="ECO:0000256" key="5">
    <source>
        <dbReference type="ARBA" id="ARBA00023306"/>
    </source>
</evidence>
<dbReference type="Pfam" id="PF02984">
    <property type="entry name" value="Cyclin_C"/>
    <property type="match status" value="1"/>
</dbReference>
<reference evidence="12" key="1">
    <citation type="submission" date="2016-06" db="EMBL/GenBank/DDBJ databases">
        <title>Parallel loss of symbiosis genes in relatives of nitrogen-fixing non-legume Parasponia.</title>
        <authorList>
            <person name="Van Velzen R."/>
            <person name="Holmer R."/>
            <person name="Bu F."/>
            <person name="Rutten L."/>
            <person name="Van Zeijl A."/>
            <person name="Liu W."/>
            <person name="Santuari L."/>
            <person name="Cao Q."/>
            <person name="Sharma T."/>
            <person name="Shen D."/>
            <person name="Roswanjaya Y."/>
            <person name="Wardhani T."/>
            <person name="Kalhor M.S."/>
            <person name="Jansen J."/>
            <person name="Van den Hoogen J."/>
            <person name="Gungor B."/>
            <person name="Hartog M."/>
            <person name="Hontelez J."/>
            <person name="Verver J."/>
            <person name="Yang W.-C."/>
            <person name="Schijlen E."/>
            <person name="Repin R."/>
            <person name="Schilthuizen M."/>
            <person name="Schranz E."/>
            <person name="Heidstra R."/>
            <person name="Miyata K."/>
            <person name="Fedorova E."/>
            <person name="Kohlen W."/>
            <person name="Bisseling T."/>
            <person name="Smit S."/>
            <person name="Geurts R."/>
        </authorList>
    </citation>
    <scope>NUCLEOTIDE SEQUENCE [LARGE SCALE GENOMIC DNA]</scope>
    <source>
        <strain evidence="12">cv. WU1-14</strain>
    </source>
</reference>
<comment type="similarity">
    <text evidence="1">Belongs to the cyclin family. Cyclin AB subfamily.</text>
</comment>
<gene>
    <name evidence="11" type="ORF">PanWU01x14_244530</name>
</gene>
<dbReference type="SMART" id="SM00385">
    <property type="entry name" value="CYCLIN"/>
    <property type="match status" value="2"/>
</dbReference>
<dbReference type="InterPro" id="IPR036915">
    <property type="entry name" value="Cyclin-like_sf"/>
</dbReference>
<feature type="domain" description="Cyclin C-terminal" evidence="10">
    <location>
        <begin position="343"/>
        <end position="466"/>
    </location>
</feature>
<organism evidence="11 12">
    <name type="scientific">Parasponia andersonii</name>
    <name type="common">Sponia andersonii</name>
    <dbReference type="NCBI Taxonomy" id="3476"/>
    <lineage>
        <taxon>Eukaryota</taxon>
        <taxon>Viridiplantae</taxon>
        <taxon>Streptophyta</taxon>
        <taxon>Embryophyta</taxon>
        <taxon>Tracheophyta</taxon>
        <taxon>Spermatophyta</taxon>
        <taxon>Magnoliopsida</taxon>
        <taxon>eudicotyledons</taxon>
        <taxon>Gunneridae</taxon>
        <taxon>Pentapetalae</taxon>
        <taxon>rosids</taxon>
        <taxon>fabids</taxon>
        <taxon>Rosales</taxon>
        <taxon>Cannabaceae</taxon>
        <taxon>Parasponia</taxon>
    </lineage>
</organism>
<evidence type="ECO:0000256" key="1">
    <source>
        <dbReference type="ARBA" id="ARBA00006955"/>
    </source>
</evidence>
<evidence type="ECO:0000313" key="12">
    <source>
        <dbReference type="Proteomes" id="UP000237105"/>
    </source>
</evidence>
<keyword evidence="4 7" id="KW-0195">Cyclin</keyword>
<comment type="subunit">
    <text evidence="2">Interacts with the CDC2 protein kinase to form a serine/threonine kinase holoenzyme complex also known as maturation promoting factor (MPF). The cyclin subunit imparts substrate specificity to the complex.</text>
</comment>
<dbReference type="InterPro" id="IPR048258">
    <property type="entry name" value="Cyclins_cyclin-box"/>
</dbReference>
<evidence type="ECO:0000256" key="7">
    <source>
        <dbReference type="RuleBase" id="RU000383"/>
    </source>
</evidence>
<dbReference type="SUPFAM" id="SSF47954">
    <property type="entry name" value="Cyclin-like"/>
    <property type="match status" value="2"/>
</dbReference>
<evidence type="ECO:0000256" key="8">
    <source>
        <dbReference type="SAM" id="MobiDB-lite"/>
    </source>
</evidence>
<sequence>MKSSSDNLAKKVAVAKAPLRKKPPALVDVTNQKNGPQSGPPTSIVSSKPMVPCLAKIAKKNEFSTYTQGTDISRRNLPTSLGKTSTTLPSSYGYFPETFQPSTGSAALSSPSIKDTVPVAANSITHAIRFTDASPSKSVSGSISLDESMSTCDSLKSEDFDYFDNEEVSAVNSFERMTRSMCKRDVYGGLDLIDKVVDIDNLIEPKLCATTTADIYKYLRAYEANNRPSIDFMERIQKDINASMRAMLIDWLVEVAEEYKLLPDTLFLTVNYIDRYLSGNVMKRQRLQLLGVACMMIAAKFEEISAPQVEEFSYITDHTYFKEEVLQMESAVLNYLKFKMTAPTAICFLRRFVCVAQLTCEVPSLQLECMANYITELSLLENGMHRYAPSLIAASATFLAKYILSPSRNPWNSTLMSYTFYQTSDLCECVKALHHLFCRGSNFDLPAIRQKYSNHKYKFVAKKYCPQSIPPEFFLD</sequence>
<dbReference type="AlphaFoldDB" id="A0A2P5BF17"/>
<feature type="domain" description="Cyclin-like" evidence="9">
    <location>
        <begin position="250"/>
        <end position="334"/>
    </location>
</feature>
<dbReference type="GO" id="GO:0051301">
    <property type="term" value="P:cell division"/>
    <property type="evidence" value="ECO:0007669"/>
    <property type="project" value="UniProtKB-KW"/>
</dbReference>
<dbReference type="InterPro" id="IPR006671">
    <property type="entry name" value="Cyclin_N"/>
</dbReference>
<dbReference type="STRING" id="3476.A0A2P5BF17"/>
<feature type="region of interest" description="Disordered" evidence="8">
    <location>
        <begin position="1"/>
        <end position="46"/>
    </location>
</feature>
<comment type="caution">
    <text evidence="11">The sequence shown here is derived from an EMBL/GenBank/DDBJ whole genome shotgun (WGS) entry which is preliminary data.</text>
</comment>
<keyword evidence="12" id="KW-1185">Reference proteome</keyword>
<dbReference type="Gene3D" id="1.10.472.10">
    <property type="entry name" value="Cyclin-like"/>
    <property type="match status" value="2"/>
</dbReference>
<proteinExistence type="inferred from homology"/>
<evidence type="ECO:0000256" key="3">
    <source>
        <dbReference type="ARBA" id="ARBA00022618"/>
    </source>
</evidence>
<dbReference type="PANTHER" id="PTHR10177">
    <property type="entry name" value="CYCLINS"/>
    <property type="match status" value="1"/>
</dbReference>
<keyword evidence="5" id="KW-0131">Cell cycle</keyword>
<feature type="compositionally biased region" description="Polar residues" evidence="8">
    <location>
        <begin position="29"/>
        <end position="46"/>
    </location>
</feature>
<dbReference type="OrthoDB" id="5590282at2759"/>
<evidence type="ECO:0000313" key="11">
    <source>
        <dbReference type="EMBL" id="PON47369.1"/>
    </source>
</evidence>
<dbReference type="EMBL" id="JXTB01000295">
    <property type="protein sequence ID" value="PON47369.1"/>
    <property type="molecule type" value="Genomic_DNA"/>
</dbReference>
<evidence type="ECO:0000256" key="6">
    <source>
        <dbReference type="ARBA" id="ARBA00032263"/>
    </source>
</evidence>
<dbReference type="FunFam" id="1.10.472.10:FF:000013">
    <property type="entry name" value="Cyclin A1"/>
    <property type="match status" value="1"/>
</dbReference>
<dbReference type="InterPro" id="IPR039361">
    <property type="entry name" value="Cyclin"/>
</dbReference>
<dbReference type="Proteomes" id="UP000237105">
    <property type="component" value="Unassembled WGS sequence"/>
</dbReference>